<feature type="non-terminal residue" evidence="2">
    <location>
        <position position="1"/>
    </location>
</feature>
<sequence>AFVLFLSSLEASLHLLHGLLLLCLRAPPPFEGQRHHDPAMAPHESERSRLFIASPSSRWRSRESLNPARTQELLTLHPQFLEFLPLLDQLSYACASGAPPAAFVGACSRRQGWTRRHQREEKGDEGLYARLDVEERSALDAIAFFADRLKMLIYFYLKN</sequence>
<dbReference type="VEuPathDB" id="ToxoDB:TGDOM2_269290B"/>
<gene>
    <name evidence="2" type="ORF">TGDOM2_269290B</name>
</gene>
<protein>
    <submittedName>
        <fullName evidence="2">Uncharacterized protein</fullName>
    </submittedName>
</protein>
<dbReference type="EMBL" id="AHZU02000468">
    <property type="protein sequence ID" value="KFG43943.1"/>
    <property type="molecule type" value="Genomic_DNA"/>
</dbReference>
<evidence type="ECO:0000313" key="2">
    <source>
        <dbReference type="EMBL" id="KFG43943.1"/>
    </source>
</evidence>
<keyword evidence="1" id="KW-0732">Signal</keyword>
<dbReference type="AlphaFoldDB" id="A0A086KHS5"/>
<proteinExistence type="predicted"/>
<feature type="chain" id="PRO_5001809152" evidence="1">
    <location>
        <begin position="19"/>
        <end position="159"/>
    </location>
</feature>
<comment type="caution">
    <text evidence="2">The sequence shown here is derived from an EMBL/GenBank/DDBJ whole genome shotgun (WGS) entry which is preliminary data.</text>
</comment>
<dbReference type="Proteomes" id="UP000028837">
    <property type="component" value="Unassembled WGS sequence"/>
</dbReference>
<organism evidence="2 3">
    <name type="scientific">Toxoplasma gondii GAB2-2007-GAL-DOM2</name>
    <dbReference type="NCBI Taxonomy" id="1130820"/>
    <lineage>
        <taxon>Eukaryota</taxon>
        <taxon>Sar</taxon>
        <taxon>Alveolata</taxon>
        <taxon>Apicomplexa</taxon>
        <taxon>Conoidasida</taxon>
        <taxon>Coccidia</taxon>
        <taxon>Eucoccidiorida</taxon>
        <taxon>Eimeriorina</taxon>
        <taxon>Sarcocystidae</taxon>
        <taxon>Toxoplasma</taxon>
    </lineage>
</organism>
<evidence type="ECO:0000256" key="1">
    <source>
        <dbReference type="SAM" id="SignalP"/>
    </source>
</evidence>
<feature type="signal peptide" evidence="1">
    <location>
        <begin position="1"/>
        <end position="18"/>
    </location>
</feature>
<reference evidence="2 3" key="1">
    <citation type="submission" date="2014-02" db="EMBL/GenBank/DDBJ databases">
        <authorList>
            <person name="Sibley D."/>
            <person name="Venepally P."/>
            <person name="Karamycheva S."/>
            <person name="Hadjithomas M."/>
            <person name="Khan A."/>
            <person name="Brunk B."/>
            <person name="Roos D."/>
            <person name="Caler E."/>
            <person name="Lorenzi H."/>
        </authorList>
    </citation>
    <scope>NUCLEOTIDE SEQUENCE [LARGE SCALE GENOMIC DNA]</scope>
    <source>
        <strain evidence="2 3">GAB2-2007-GAL-DOM2</strain>
    </source>
</reference>
<name>A0A086KHS5_TOXGO</name>
<evidence type="ECO:0000313" key="3">
    <source>
        <dbReference type="Proteomes" id="UP000028837"/>
    </source>
</evidence>
<accession>A0A086KHS5</accession>